<evidence type="ECO:0000256" key="7">
    <source>
        <dbReference type="PROSITE-ProRule" id="PRU00289"/>
    </source>
</evidence>
<dbReference type="InterPro" id="IPR041027">
    <property type="entry name" value="FtsK_alpha"/>
</dbReference>
<dbReference type="SMART" id="SM00382">
    <property type="entry name" value="AAA"/>
    <property type="match status" value="1"/>
</dbReference>
<organism evidence="10 11">
    <name type="scientific">Ammoniphilus resinae</name>
    <dbReference type="NCBI Taxonomy" id="861532"/>
    <lineage>
        <taxon>Bacteria</taxon>
        <taxon>Bacillati</taxon>
        <taxon>Bacillota</taxon>
        <taxon>Bacilli</taxon>
        <taxon>Bacillales</taxon>
        <taxon>Paenibacillaceae</taxon>
        <taxon>Aneurinibacillus group</taxon>
        <taxon>Ammoniphilus</taxon>
    </lineage>
</organism>
<reference evidence="10 11" key="1">
    <citation type="submission" date="2021-03" db="EMBL/GenBank/DDBJ databases">
        <title>Genomic Encyclopedia of Type Strains, Phase IV (KMG-IV): sequencing the most valuable type-strain genomes for metagenomic binning, comparative biology and taxonomic classification.</title>
        <authorList>
            <person name="Goeker M."/>
        </authorList>
    </citation>
    <scope>NUCLEOTIDE SEQUENCE [LARGE SCALE GENOMIC DNA]</scope>
    <source>
        <strain evidence="10 11">DSM 24738</strain>
    </source>
</reference>
<dbReference type="Pfam" id="PF09397">
    <property type="entry name" value="FtsK_gamma"/>
    <property type="match status" value="1"/>
</dbReference>
<feature type="binding site" evidence="7">
    <location>
        <begin position="479"/>
        <end position="486"/>
    </location>
    <ligand>
        <name>ATP</name>
        <dbReference type="ChEBI" id="CHEBI:30616"/>
    </ligand>
</feature>
<dbReference type="Pfam" id="PF17854">
    <property type="entry name" value="FtsK_alpha"/>
    <property type="match status" value="1"/>
</dbReference>
<dbReference type="InterPro" id="IPR018541">
    <property type="entry name" value="Ftsk_gamma"/>
</dbReference>
<keyword evidence="4" id="KW-0159">Chromosome partition</keyword>
<feature type="transmembrane region" description="Helical" evidence="8">
    <location>
        <begin position="24"/>
        <end position="47"/>
    </location>
</feature>
<dbReference type="Gene3D" id="3.30.980.40">
    <property type="match status" value="1"/>
</dbReference>
<dbReference type="InterPro" id="IPR027417">
    <property type="entry name" value="P-loop_NTPase"/>
</dbReference>
<name>A0ABS4GMT5_9BACL</name>
<dbReference type="Gene3D" id="3.40.50.300">
    <property type="entry name" value="P-loop containing nucleotide triphosphate hydrolases"/>
    <property type="match status" value="1"/>
</dbReference>
<feature type="transmembrane region" description="Helical" evidence="8">
    <location>
        <begin position="172"/>
        <end position="191"/>
    </location>
</feature>
<evidence type="ECO:0000256" key="8">
    <source>
        <dbReference type="SAM" id="Phobius"/>
    </source>
</evidence>
<dbReference type="Pfam" id="PF01580">
    <property type="entry name" value="FtsK_SpoIIIE"/>
    <property type="match status" value="1"/>
</dbReference>
<dbReference type="InterPro" id="IPR036390">
    <property type="entry name" value="WH_DNA-bd_sf"/>
</dbReference>
<dbReference type="Proteomes" id="UP001519343">
    <property type="component" value="Unassembled WGS sequence"/>
</dbReference>
<dbReference type="SUPFAM" id="SSF46785">
    <property type="entry name" value="Winged helix' DNA-binding domain"/>
    <property type="match status" value="1"/>
</dbReference>
<dbReference type="InterPro" id="IPR002543">
    <property type="entry name" value="FtsK_dom"/>
</dbReference>
<accession>A0ABS4GMT5</accession>
<feature type="domain" description="FtsK" evidence="9">
    <location>
        <begin position="462"/>
        <end position="653"/>
    </location>
</feature>
<dbReference type="InterPro" id="IPR036388">
    <property type="entry name" value="WH-like_DNA-bd_sf"/>
</dbReference>
<keyword evidence="8" id="KW-0472">Membrane</keyword>
<dbReference type="EMBL" id="JAGGKT010000003">
    <property type="protein sequence ID" value="MBP1931554.1"/>
    <property type="molecule type" value="Genomic_DNA"/>
</dbReference>
<keyword evidence="5 7" id="KW-0067">ATP-binding</keyword>
<dbReference type="PANTHER" id="PTHR22683:SF41">
    <property type="entry name" value="DNA TRANSLOCASE FTSK"/>
    <property type="match status" value="1"/>
</dbReference>
<evidence type="ECO:0000256" key="2">
    <source>
        <dbReference type="ARBA" id="ARBA00006474"/>
    </source>
</evidence>
<dbReference type="SMART" id="SM00843">
    <property type="entry name" value="Ftsk_gamma"/>
    <property type="match status" value="1"/>
</dbReference>
<evidence type="ECO:0000256" key="6">
    <source>
        <dbReference type="ARBA" id="ARBA00023125"/>
    </source>
</evidence>
<protein>
    <submittedName>
        <fullName evidence="10">S-DNA-T family DNA segregation ATPase FtsK/SpoIIIE</fullName>
    </submittedName>
</protein>
<feature type="transmembrane region" description="Helical" evidence="8">
    <location>
        <begin position="143"/>
        <end position="165"/>
    </location>
</feature>
<gene>
    <name evidence="10" type="ORF">J2Z37_001555</name>
</gene>
<dbReference type="RefSeq" id="WP_209809650.1">
    <property type="nucleotide sequence ID" value="NZ_JAGGKT010000003.1"/>
</dbReference>
<evidence type="ECO:0000256" key="1">
    <source>
        <dbReference type="ARBA" id="ARBA00004141"/>
    </source>
</evidence>
<keyword evidence="8" id="KW-0812">Transmembrane</keyword>
<dbReference type="Gene3D" id="1.10.10.10">
    <property type="entry name" value="Winged helix-like DNA-binding domain superfamily/Winged helix DNA-binding domain"/>
    <property type="match status" value="1"/>
</dbReference>
<keyword evidence="8" id="KW-1133">Transmembrane helix</keyword>
<proteinExistence type="inferred from homology"/>
<feature type="transmembrane region" description="Helical" evidence="8">
    <location>
        <begin position="91"/>
        <end position="110"/>
    </location>
</feature>
<sequence>MAAKKTKKSYQSATRKKFSLKNDLVFELYGLILLAVSLISLSRYGWFGETFAWVLRVIAGTWDFIIPLIGMYCAGLIMVQRKWPNLLTPRWIGLFVFLFSILLFNHLSLFDQLSAQGKFTDQSILRVTWDAILKEKAQLENGLASTIDVGGGMIGAIGLSINYYLFARTGTLIIAIFSFLIGAMLLFQLSYVTLLTKLKQILTAGWTTVYEKSVEAVQLMLEKKEGSNESSKPMKKSQEENIDSPIDLFPHVSSEEKDDVAEPIIHDFSEVAYQQEELDLGFEEAHLANEKQQVSAQKSAEVLEIDFSKSDDQLGVIQEEPDLNYTLPSLPLLDKPRQSKQHGKEYRDMQSNAKKLEQTLESFGVNARVMQIHRGPAVTRYEVQPAIGVKVSKVVNLADDIALALAAKDIRIEAPIPGKSAIGIEVPNSEVAVVSLREVLETSSYQDSEGKLTVGLGRDISGEPIIANLAKMPHLLVAGATGSGKSVCINGIITSLLFKAKPHEVKLMMIDPKMVELNVYNGIPHLLAPVVTDPRRASMALKKVVVEMEKRYELFAKSGTRNIDLYNQMVLQSGTGSALPYIVVIVDELADLMMVAAGDVEDAICRLAQMARAAGIHLIIATQRPSVDVITGVIKANIPSRIAFGVSSTVDSRTILDAGGAEKLLGRGDMLYLPMGASKPVRVQGAFVSEAEVETVVHFVKEQQTANYHTEMIPAEVEPNVETKPEDDLYDDAVKLVIEAQTASASLLQRKFRIGYARAARLVDMMEANQIVGPFEGSKPREVLVKKSESNIS</sequence>
<evidence type="ECO:0000259" key="9">
    <source>
        <dbReference type="PROSITE" id="PS50901"/>
    </source>
</evidence>
<keyword evidence="3 7" id="KW-0547">Nucleotide-binding</keyword>
<dbReference type="InterPro" id="IPR003593">
    <property type="entry name" value="AAA+_ATPase"/>
</dbReference>
<evidence type="ECO:0000313" key="10">
    <source>
        <dbReference type="EMBL" id="MBP1931554.1"/>
    </source>
</evidence>
<dbReference type="SUPFAM" id="SSF52540">
    <property type="entry name" value="P-loop containing nucleoside triphosphate hydrolases"/>
    <property type="match status" value="1"/>
</dbReference>
<evidence type="ECO:0000256" key="3">
    <source>
        <dbReference type="ARBA" id="ARBA00022741"/>
    </source>
</evidence>
<keyword evidence="11" id="KW-1185">Reference proteome</keyword>
<comment type="caution">
    <text evidence="10">The sequence shown here is derived from an EMBL/GenBank/DDBJ whole genome shotgun (WGS) entry which is preliminary data.</text>
</comment>
<feature type="transmembrane region" description="Helical" evidence="8">
    <location>
        <begin position="53"/>
        <end position="79"/>
    </location>
</feature>
<evidence type="ECO:0000256" key="4">
    <source>
        <dbReference type="ARBA" id="ARBA00022829"/>
    </source>
</evidence>
<evidence type="ECO:0000313" key="11">
    <source>
        <dbReference type="Proteomes" id="UP001519343"/>
    </source>
</evidence>
<dbReference type="PANTHER" id="PTHR22683">
    <property type="entry name" value="SPORULATION PROTEIN RELATED"/>
    <property type="match status" value="1"/>
</dbReference>
<evidence type="ECO:0000256" key="5">
    <source>
        <dbReference type="ARBA" id="ARBA00022840"/>
    </source>
</evidence>
<dbReference type="InterPro" id="IPR050206">
    <property type="entry name" value="FtsK/SpoIIIE/SftA"/>
</dbReference>
<dbReference type="PROSITE" id="PS50901">
    <property type="entry name" value="FTSK"/>
    <property type="match status" value="1"/>
</dbReference>
<comment type="subcellular location">
    <subcellularLocation>
        <location evidence="1">Membrane</location>
        <topology evidence="1">Multi-pass membrane protein</topology>
    </subcellularLocation>
</comment>
<keyword evidence="6" id="KW-0238">DNA-binding</keyword>
<comment type="similarity">
    <text evidence="2">Belongs to the FtsK/SpoIIIE/SftA family.</text>
</comment>